<dbReference type="Proteomes" id="UP000622405">
    <property type="component" value="Unassembled WGS sequence"/>
</dbReference>
<keyword evidence="2" id="KW-0288">FMN</keyword>
<evidence type="ECO:0000313" key="4">
    <source>
        <dbReference type="EMBL" id="MBC3899850.1"/>
    </source>
</evidence>
<keyword evidence="5" id="KW-1185">Reference proteome</keyword>
<name>A0ABR6YXB8_9FIRM</name>
<dbReference type="InterPro" id="IPR029039">
    <property type="entry name" value="Flavoprotein-like_sf"/>
</dbReference>
<evidence type="ECO:0000256" key="2">
    <source>
        <dbReference type="ARBA" id="ARBA00022643"/>
    </source>
</evidence>
<dbReference type="InterPro" id="IPR051796">
    <property type="entry name" value="ISF_SsuE-like"/>
</dbReference>
<organism evidence="4 5">
    <name type="scientific">Acetobacterium malicum</name>
    <dbReference type="NCBI Taxonomy" id="52692"/>
    <lineage>
        <taxon>Bacteria</taxon>
        <taxon>Bacillati</taxon>
        <taxon>Bacillota</taxon>
        <taxon>Clostridia</taxon>
        <taxon>Eubacteriales</taxon>
        <taxon>Eubacteriaceae</taxon>
        <taxon>Acetobacterium</taxon>
    </lineage>
</organism>
<dbReference type="EMBL" id="WJBE01000007">
    <property type="protein sequence ID" value="MBC3899850.1"/>
    <property type="molecule type" value="Genomic_DNA"/>
</dbReference>
<feature type="domain" description="NADPH-dependent FMN reductase-like" evidence="3">
    <location>
        <begin position="3"/>
        <end position="132"/>
    </location>
</feature>
<proteinExistence type="predicted"/>
<dbReference type="Gene3D" id="3.40.50.360">
    <property type="match status" value="1"/>
</dbReference>
<evidence type="ECO:0000313" key="5">
    <source>
        <dbReference type="Proteomes" id="UP000622405"/>
    </source>
</evidence>
<dbReference type="RefSeq" id="WP_186894258.1">
    <property type="nucleotide sequence ID" value="NZ_WJBE01000007.1"/>
</dbReference>
<evidence type="ECO:0000259" key="3">
    <source>
        <dbReference type="Pfam" id="PF03358"/>
    </source>
</evidence>
<dbReference type="PANTHER" id="PTHR43278">
    <property type="entry name" value="NAD(P)H-DEPENDENT FMN-CONTAINING OXIDOREDUCTASE YWQN-RELATED"/>
    <property type="match status" value="1"/>
</dbReference>
<reference evidence="4 5" key="1">
    <citation type="journal article" date="2020" name="mSystems">
        <title>Defining Genomic and Predicted Metabolic Features of the Acetobacterium Genus.</title>
        <authorList>
            <person name="Ross D.E."/>
            <person name="Marshall C.W."/>
            <person name="Gulliver D."/>
            <person name="May H.D."/>
            <person name="Norman R.S."/>
        </authorList>
    </citation>
    <scope>NUCLEOTIDE SEQUENCE [LARGE SCALE GENOMIC DNA]</scope>
    <source>
        <strain evidence="4 5">DSM 4132</strain>
    </source>
</reference>
<dbReference type="Pfam" id="PF03358">
    <property type="entry name" value="FMN_red"/>
    <property type="match status" value="1"/>
</dbReference>
<dbReference type="InterPro" id="IPR005025">
    <property type="entry name" value="FMN_Rdtase-like_dom"/>
</dbReference>
<dbReference type="PANTHER" id="PTHR43278:SF1">
    <property type="entry name" value="IRON-SULFUR FLAVOPROTEIN MJ1083"/>
    <property type="match status" value="1"/>
</dbReference>
<dbReference type="SUPFAM" id="SSF52218">
    <property type="entry name" value="Flavoproteins"/>
    <property type="match status" value="1"/>
</dbReference>
<sequence length="255" mass="28694">MKKIVCISGSPIKDSNTDRMLKSIGDNTELEYEFIKLSNRVVRPCLACKACVTTNKCVQNDDFQELSELILGAEAVIFGAYTPYGMIDAFSKAFFERLWSMRHINGLNSGKYAITVVTSLNRDVAEQVNREIAMEMVMEGFILLDQLVINGSVPCLSCGYGEDCKNSFARMQVGEKGLVSEASCFDVENQSVFERGAELGKLLGDYLKDEQLFDREGHQKNIAEMMEKMMPVMDKGIRQWREEELASVNRDSKNS</sequence>
<comment type="caution">
    <text evidence="4">The sequence shown here is derived from an EMBL/GenBank/DDBJ whole genome shotgun (WGS) entry which is preliminary data.</text>
</comment>
<gene>
    <name evidence="4" type="ORF">GH811_09505</name>
</gene>
<accession>A0ABR6YXB8</accession>
<protein>
    <submittedName>
        <fullName evidence="4">Flavodoxin family protein</fullName>
    </submittedName>
</protein>
<evidence type="ECO:0000256" key="1">
    <source>
        <dbReference type="ARBA" id="ARBA00022630"/>
    </source>
</evidence>
<keyword evidence="1" id="KW-0285">Flavoprotein</keyword>